<reference evidence="7 8" key="1">
    <citation type="submission" date="2021-02" db="EMBL/GenBank/DDBJ databases">
        <title>Draft Genome Sequences of 5 Vibrio neptunius Strains Isolated From of Bivalve Hatcheries.</title>
        <authorList>
            <person name="Galvis F."/>
            <person name="Barja J.L."/>
            <person name="Lemos M.L."/>
            <person name="Balado M."/>
        </authorList>
    </citation>
    <scope>NUCLEOTIDE SEQUENCE [LARGE SCALE GENOMIC DNA]</scope>
    <source>
        <strain evidence="7 8">PP-145.98</strain>
    </source>
</reference>
<evidence type="ECO:0000313" key="7">
    <source>
        <dbReference type="EMBL" id="MBN3578187.1"/>
    </source>
</evidence>
<keyword evidence="2 3" id="KW-0786">Thiamine pyrophosphate</keyword>
<evidence type="ECO:0000256" key="1">
    <source>
        <dbReference type="ARBA" id="ARBA00007812"/>
    </source>
</evidence>
<dbReference type="PANTHER" id="PTHR18968">
    <property type="entry name" value="THIAMINE PYROPHOSPHATE ENZYMES"/>
    <property type="match status" value="1"/>
</dbReference>
<dbReference type="PANTHER" id="PTHR18968:SF142">
    <property type="entry name" value="ACETOLACTATE SYNTHASE"/>
    <property type="match status" value="1"/>
</dbReference>
<evidence type="ECO:0000259" key="6">
    <source>
        <dbReference type="Pfam" id="PF02776"/>
    </source>
</evidence>
<evidence type="ECO:0000256" key="3">
    <source>
        <dbReference type="RuleBase" id="RU362132"/>
    </source>
</evidence>
<dbReference type="CDD" id="cd07035">
    <property type="entry name" value="TPP_PYR_POX_like"/>
    <property type="match status" value="1"/>
</dbReference>
<dbReference type="RefSeq" id="WP_206369940.1">
    <property type="nucleotide sequence ID" value="NZ_CAWPTM010000029.1"/>
</dbReference>
<dbReference type="Pfam" id="PF00205">
    <property type="entry name" value="TPP_enzyme_M"/>
    <property type="match status" value="1"/>
</dbReference>
<sequence>MRVADYVANFLAEKGANTVYMLSGGGMMHLIDAVGKCPDLSYVCNHHEQASAMAADAYARKSGKIGACYLTSGPGGVNAITGVVGAWLDSAPVFCISGQSKVSQTVRNSKIQGLRQFGTFEVDIIPIVQSITKYAAFVDDPSSIKYHLEKAFHLATSGRPGPVWIDIPIDVQGARIDVDNLEGFVSPKDDTNQSDSEIEAQFIQAVERLKMAQKPVILAGHGIKSANQIEQFRDLINELNIPVLTTPFAVDLLEYDNRNLVGHPSVKGDRAGNIAIQNSDYILSIGNSFHVMTTGYELDKFAPDAFKVMFDIDKSIFERQEISVDLKVNMDVKSVIGRLSLISDKIKRDISSEWRSYCLNLKRELAVYLEPHKRTSLEDGRTSINYYDIIEKLSDVLPSDTTLVTDAGSAFYLVGQAFKSKGQTVINSGGLGCMGFALPASIGASDAEPTQKVVCITGDGSMQTNIQELASIRANHNNIKIIVVNNNGYVSIRNSQINYFNSNYVGSSLDSGVWLPELERIANAYEIEYNSCKALNELEGTLEDLLLHNGPDILEIFIDETFEVIPTVASQKMDDGSMVSKPLHDMYPFLEEDKLASFMYKSID</sequence>
<evidence type="ECO:0000256" key="2">
    <source>
        <dbReference type="ARBA" id="ARBA00023052"/>
    </source>
</evidence>
<feature type="domain" description="Thiamine pyrophosphate enzyme N-terminal TPP-binding" evidence="6">
    <location>
        <begin position="1"/>
        <end position="109"/>
    </location>
</feature>
<dbReference type="Pfam" id="PF02775">
    <property type="entry name" value="TPP_enzyme_C"/>
    <property type="match status" value="1"/>
</dbReference>
<dbReference type="EMBL" id="JAFHLB010000012">
    <property type="protein sequence ID" value="MBN3578187.1"/>
    <property type="molecule type" value="Genomic_DNA"/>
</dbReference>
<name>A0ABS3A3E6_9VIBR</name>
<dbReference type="InterPro" id="IPR011766">
    <property type="entry name" value="TPP_enzyme_TPP-bd"/>
</dbReference>
<dbReference type="Pfam" id="PF02776">
    <property type="entry name" value="TPP_enzyme_N"/>
    <property type="match status" value="1"/>
</dbReference>
<dbReference type="Gene3D" id="3.40.50.1220">
    <property type="entry name" value="TPP-binding domain"/>
    <property type="match status" value="1"/>
</dbReference>
<protein>
    <submittedName>
        <fullName evidence="7">Thiamine pyrophosphate-binding protein</fullName>
    </submittedName>
</protein>
<comment type="caution">
    <text evidence="7">The sequence shown here is derived from an EMBL/GenBank/DDBJ whole genome shotgun (WGS) entry which is preliminary data.</text>
</comment>
<dbReference type="Gene3D" id="3.40.50.970">
    <property type="match status" value="2"/>
</dbReference>
<evidence type="ECO:0000259" key="4">
    <source>
        <dbReference type="Pfam" id="PF00205"/>
    </source>
</evidence>
<dbReference type="InterPro" id="IPR012001">
    <property type="entry name" value="Thiamin_PyroP_enz_TPP-bd_dom"/>
</dbReference>
<dbReference type="PROSITE" id="PS00187">
    <property type="entry name" value="TPP_ENZYMES"/>
    <property type="match status" value="1"/>
</dbReference>
<dbReference type="InterPro" id="IPR029061">
    <property type="entry name" value="THDP-binding"/>
</dbReference>
<accession>A0ABS3A3E6</accession>
<proteinExistence type="inferred from homology"/>
<organism evidence="7 8">
    <name type="scientific">Vibrio neptunius</name>
    <dbReference type="NCBI Taxonomy" id="170651"/>
    <lineage>
        <taxon>Bacteria</taxon>
        <taxon>Pseudomonadati</taxon>
        <taxon>Pseudomonadota</taxon>
        <taxon>Gammaproteobacteria</taxon>
        <taxon>Vibrionales</taxon>
        <taxon>Vibrionaceae</taxon>
        <taxon>Vibrio</taxon>
    </lineage>
</organism>
<gene>
    <name evidence="7" type="ORF">JYA62_10945</name>
</gene>
<feature type="domain" description="Thiamine pyrophosphate enzyme central" evidence="4">
    <location>
        <begin position="204"/>
        <end position="338"/>
    </location>
</feature>
<evidence type="ECO:0000259" key="5">
    <source>
        <dbReference type="Pfam" id="PF02775"/>
    </source>
</evidence>
<dbReference type="InterPro" id="IPR045229">
    <property type="entry name" value="TPP_enz"/>
</dbReference>
<dbReference type="InterPro" id="IPR012000">
    <property type="entry name" value="Thiamin_PyroP_enz_cen_dom"/>
</dbReference>
<dbReference type="InterPro" id="IPR029035">
    <property type="entry name" value="DHS-like_NAD/FAD-binding_dom"/>
</dbReference>
<dbReference type="SUPFAM" id="SSF52467">
    <property type="entry name" value="DHS-like NAD/FAD-binding domain"/>
    <property type="match status" value="1"/>
</dbReference>
<feature type="domain" description="Thiamine pyrophosphate enzyme TPP-binding" evidence="5">
    <location>
        <begin position="407"/>
        <end position="556"/>
    </location>
</feature>
<comment type="similarity">
    <text evidence="1 3">Belongs to the TPP enzyme family.</text>
</comment>
<dbReference type="SUPFAM" id="SSF52518">
    <property type="entry name" value="Thiamin diphosphate-binding fold (THDP-binding)"/>
    <property type="match status" value="2"/>
</dbReference>
<dbReference type="Proteomes" id="UP000779070">
    <property type="component" value="Unassembled WGS sequence"/>
</dbReference>
<keyword evidence="8" id="KW-1185">Reference proteome</keyword>
<evidence type="ECO:0000313" key="8">
    <source>
        <dbReference type="Proteomes" id="UP000779070"/>
    </source>
</evidence>
<dbReference type="InterPro" id="IPR000399">
    <property type="entry name" value="TPP-bd_CS"/>
</dbReference>